<proteinExistence type="predicted"/>
<dbReference type="Gene3D" id="3.40.630.30">
    <property type="match status" value="1"/>
</dbReference>
<gene>
    <name evidence="2" type="ORF">QO010_002581</name>
</gene>
<accession>A0ABU0IS12</accession>
<dbReference type="PROSITE" id="PS51186">
    <property type="entry name" value="GNAT"/>
    <property type="match status" value="1"/>
</dbReference>
<evidence type="ECO:0000259" key="1">
    <source>
        <dbReference type="PROSITE" id="PS51186"/>
    </source>
</evidence>
<organism evidence="2 3">
    <name type="scientific">Caulobacter ginsengisoli</name>
    <dbReference type="NCBI Taxonomy" id="400775"/>
    <lineage>
        <taxon>Bacteria</taxon>
        <taxon>Pseudomonadati</taxon>
        <taxon>Pseudomonadota</taxon>
        <taxon>Alphaproteobacteria</taxon>
        <taxon>Caulobacterales</taxon>
        <taxon>Caulobacteraceae</taxon>
        <taxon>Caulobacter</taxon>
    </lineage>
</organism>
<dbReference type="Pfam" id="PF13302">
    <property type="entry name" value="Acetyltransf_3"/>
    <property type="match status" value="1"/>
</dbReference>
<dbReference type="Proteomes" id="UP001228905">
    <property type="component" value="Unassembled WGS sequence"/>
</dbReference>
<protein>
    <submittedName>
        <fullName evidence="2">RimJ/RimL family protein N-acetyltransferase</fullName>
    </submittedName>
</protein>
<reference evidence="2 3" key="1">
    <citation type="submission" date="2023-07" db="EMBL/GenBank/DDBJ databases">
        <title>Genomic Encyclopedia of Type Strains, Phase IV (KMG-IV): sequencing the most valuable type-strain genomes for metagenomic binning, comparative biology and taxonomic classification.</title>
        <authorList>
            <person name="Goeker M."/>
        </authorList>
    </citation>
    <scope>NUCLEOTIDE SEQUENCE [LARGE SCALE GENOMIC DNA]</scope>
    <source>
        <strain evidence="2 3">DSM 18695</strain>
    </source>
</reference>
<dbReference type="PANTHER" id="PTHR43610:SF1">
    <property type="entry name" value="N-ACETYLTRANSFERASE DOMAIN-CONTAINING PROTEIN"/>
    <property type="match status" value="1"/>
</dbReference>
<dbReference type="SUPFAM" id="SSF55729">
    <property type="entry name" value="Acyl-CoA N-acyltransferases (Nat)"/>
    <property type="match status" value="1"/>
</dbReference>
<comment type="caution">
    <text evidence="2">The sequence shown here is derived from an EMBL/GenBank/DDBJ whole genome shotgun (WGS) entry which is preliminary data.</text>
</comment>
<dbReference type="InterPro" id="IPR016181">
    <property type="entry name" value="Acyl_CoA_acyltransferase"/>
</dbReference>
<sequence>MIEARPPAETLTGRFVTLEPLAEVHKEDLRAACEADPDIWDLYPYSMAGEHFEPYWAGAMKRMASGVFMPFAVVVEGRCMGVSCYFLDPPNRTLEIGGTYYHPAVRGTGVNPESKRLLMAHAFDHGVMRVGYRVDALNARSRAAVLKLGAVQEGIIRADRITWTGRTRDTVNFSVLAAEWPAVRDRLDARLAALAPSQG</sequence>
<evidence type="ECO:0000313" key="2">
    <source>
        <dbReference type="EMBL" id="MDQ0464797.1"/>
    </source>
</evidence>
<dbReference type="InterPro" id="IPR000182">
    <property type="entry name" value="GNAT_dom"/>
</dbReference>
<evidence type="ECO:0000313" key="3">
    <source>
        <dbReference type="Proteomes" id="UP001228905"/>
    </source>
</evidence>
<dbReference type="PANTHER" id="PTHR43610">
    <property type="entry name" value="BLL6696 PROTEIN"/>
    <property type="match status" value="1"/>
</dbReference>
<name>A0ABU0IS12_9CAUL</name>
<feature type="domain" description="N-acetyltransferase" evidence="1">
    <location>
        <begin position="16"/>
        <end position="169"/>
    </location>
</feature>
<dbReference type="RefSeq" id="WP_307349712.1">
    <property type="nucleotide sequence ID" value="NZ_JAUSVS010000004.1"/>
</dbReference>
<keyword evidence="3" id="KW-1185">Reference proteome</keyword>
<dbReference type="EMBL" id="JAUSVS010000004">
    <property type="protein sequence ID" value="MDQ0464797.1"/>
    <property type="molecule type" value="Genomic_DNA"/>
</dbReference>